<evidence type="ECO:0000313" key="5">
    <source>
        <dbReference type="Proteomes" id="UP000823941"/>
    </source>
</evidence>
<evidence type="ECO:0000256" key="1">
    <source>
        <dbReference type="SAM" id="Coils"/>
    </source>
</evidence>
<sequence>MNKCDSCNKSITKRSPGLECSRCTKKVHASVDCAKVSAKQLTALRSSNSLEWSCNECCRNTPKRGSFYVPEEEENEEHAPNLPETAAFDVKKLLRDISSEIRKAIKEEVGPIQSSLDFLSDRFDDFQERIETMESKLRNLEGKNSNILNSNKNIELRMAVLEEKQQEFEQNLLCNQIEIAGIPKLPNLTPDAMVKQIAKYSKIEPTDMQLIREVPPRGERNGSLIVELKSKNMKESWIKAARNTPLSVGEVLEDTPKELAGTPIYIREALTQYNKTLLWKTKQQLRNSFKFICTSNGRILIKKNENAKVMQIRTEVDILSMADK</sequence>
<dbReference type="SUPFAM" id="SSF57997">
    <property type="entry name" value="Tropomyosin"/>
    <property type="match status" value="1"/>
</dbReference>
<dbReference type="InterPro" id="IPR004244">
    <property type="entry name" value="Transposase_22"/>
</dbReference>
<dbReference type="Pfam" id="PF25298">
    <property type="entry name" value="Baculo_FP_2nd"/>
    <property type="match status" value="1"/>
</dbReference>
<name>A0ABQ7PXY0_PLUXY</name>
<protein>
    <submittedName>
        <fullName evidence="4">Uncharacterized protein</fullName>
    </submittedName>
</protein>
<dbReference type="PANTHER" id="PTHR11505">
    <property type="entry name" value="L1 TRANSPOSABLE ELEMENT-RELATED"/>
    <property type="match status" value="1"/>
</dbReference>
<gene>
    <name evidence="4" type="ORF">JYU34_020231</name>
</gene>
<comment type="caution">
    <text evidence="4">The sequence shown here is derived from an EMBL/GenBank/DDBJ whole genome shotgun (WGS) entry which is preliminary data.</text>
</comment>
<feature type="domain" description="FP protein C-terminal" evidence="3">
    <location>
        <begin position="271"/>
        <end position="319"/>
    </location>
</feature>
<evidence type="ECO:0000259" key="2">
    <source>
        <dbReference type="Pfam" id="PF03258"/>
    </source>
</evidence>
<accession>A0ABQ7PXY0</accession>
<reference evidence="4 5" key="1">
    <citation type="submission" date="2021-06" db="EMBL/GenBank/DDBJ databases">
        <title>A haploid diamondback moth (Plutella xylostella L.) genome assembly resolves 31 chromosomes and identifies a diamide resistance mutation.</title>
        <authorList>
            <person name="Ward C.M."/>
            <person name="Perry K.D."/>
            <person name="Baker G."/>
            <person name="Powis K."/>
            <person name="Heckel D.G."/>
            <person name="Baxter S.W."/>
        </authorList>
    </citation>
    <scope>NUCLEOTIDE SEQUENCE [LARGE SCALE GENOMIC DNA]</scope>
    <source>
        <strain evidence="4 5">LV</strain>
        <tissue evidence="4">Single pupa</tissue>
    </source>
</reference>
<organism evidence="4 5">
    <name type="scientific">Plutella xylostella</name>
    <name type="common">Diamondback moth</name>
    <name type="synonym">Plutella maculipennis</name>
    <dbReference type="NCBI Taxonomy" id="51655"/>
    <lineage>
        <taxon>Eukaryota</taxon>
        <taxon>Metazoa</taxon>
        <taxon>Ecdysozoa</taxon>
        <taxon>Arthropoda</taxon>
        <taxon>Hexapoda</taxon>
        <taxon>Insecta</taxon>
        <taxon>Pterygota</taxon>
        <taxon>Neoptera</taxon>
        <taxon>Endopterygota</taxon>
        <taxon>Lepidoptera</taxon>
        <taxon>Glossata</taxon>
        <taxon>Ditrysia</taxon>
        <taxon>Yponomeutoidea</taxon>
        <taxon>Plutellidae</taxon>
        <taxon>Plutella</taxon>
    </lineage>
</organism>
<feature type="domain" description="FP protein N-terminal" evidence="2">
    <location>
        <begin position="175"/>
        <end position="262"/>
    </location>
</feature>
<evidence type="ECO:0000313" key="4">
    <source>
        <dbReference type="EMBL" id="KAG7296483.1"/>
    </source>
</evidence>
<keyword evidence="1" id="KW-0175">Coiled coil</keyword>
<evidence type="ECO:0000259" key="3">
    <source>
        <dbReference type="Pfam" id="PF25298"/>
    </source>
</evidence>
<dbReference type="Pfam" id="PF03258">
    <property type="entry name" value="Baculo_FP"/>
    <property type="match status" value="1"/>
</dbReference>
<dbReference type="InterPro" id="IPR057251">
    <property type="entry name" value="FP_C"/>
</dbReference>
<feature type="coiled-coil region" evidence="1">
    <location>
        <begin position="116"/>
        <end position="171"/>
    </location>
</feature>
<keyword evidence="5" id="KW-1185">Reference proteome</keyword>
<dbReference type="InterPro" id="IPR004941">
    <property type="entry name" value="FP_N"/>
</dbReference>
<dbReference type="Proteomes" id="UP000823941">
    <property type="component" value="Chromosome 28"/>
</dbReference>
<dbReference type="EMBL" id="JAHIBW010000028">
    <property type="protein sequence ID" value="KAG7296483.1"/>
    <property type="molecule type" value="Genomic_DNA"/>
</dbReference>
<dbReference type="InterPro" id="IPR013083">
    <property type="entry name" value="Znf_RING/FYVE/PHD"/>
</dbReference>
<dbReference type="Gene3D" id="3.30.40.10">
    <property type="entry name" value="Zinc/RING finger domain, C3HC4 (zinc finger)"/>
    <property type="match status" value="1"/>
</dbReference>
<proteinExistence type="predicted"/>